<organism evidence="1 2">
    <name type="scientific">Trypanosoma equiperdum</name>
    <dbReference type="NCBI Taxonomy" id="5694"/>
    <lineage>
        <taxon>Eukaryota</taxon>
        <taxon>Discoba</taxon>
        <taxon>Euglenozoa</taxon>
        <taxon>Kinetoplastea</taxon>
        <taxon>Metakinetoplastina</taxon>
        <taxon>Trypanosomatida</taxon>
        <taxon>Trypanosomatidae</taxon>
        <taxon>Trypanosoma</taxon>
    </lineage>
</organism>
<dbReference type="AlphaFoldDB" id="A0A1G4IHL8"/>
<name>A0A1G4IHL8_TRYEQ</name>
<gene>
    <name evidence="1" type="ORF">TEOVI_000346600</name>
</gene>
<evidence type="ECO:0000313" key="2">
    <source>
        <dbReference type="Proteomes" id="UP000195570"/>
    </source>
</evidence>
<dbReference type="RefSeq" id="XP_067082466.1">
    <property type="nucleotide sequence ID" value="XM_067226365.1"/>
</dbReference>
<accession>A0A1G4IHL8</accession>
<dbReference type="SMR" id="A0A1G4IHL8"/>
<sequence>MFRLDGCLMGRWSHRDFLRGRTKLGGSVHTRHTHGSRGRYKRLSSMYGLRDGRRHAWNHMHGGLGLKAGGGLFGLRIPRQHALSTLSKEEYDIALHGHPNITNPYRLYMDEHPDLESVMRNACLKVQLVLLMPRVRRTALQTNSLPPSWEGLLRHVGEALQGEMKFLGQSRGVTTHFTTMSASATCSCSASDALRAAAVSLFEDHVRGTKLKVQGSNLLRRDAKGRCSRFFGSALSNPCIPLSLSAPALKATALPSSTPPQLRSGIGAAKTEVAPSVFKLSEYHMDSTTPTKNSDTAATTVTTKSAYHLTQRGAQQLLLDLRHDNPGALCMCLRLGEIIHNGEDLHECVGQQNGGEPKRKLLREDLDPDEVGVWKHPATSVDALMRWQYLNWDPRGHCADVLPHDKRVQTVCIFVDASRARCYGELPSTDTSDGAQQRVSRSLMTEQFSEKLLEMDYKCVESNDLVGALAGLKRWSVDYQWRAVDSRMRAAC</sequence>
<keyword evidence="2" id="KW-1185">Reference proteome</keyword>
<dbReference type="GeneID" id="92377406"/>
<evidence type="ECO:0000313" key="1">
    <source>
        <dbReference type="EMBL" id="SCU71884.1"/>
    </source>
</evidence>
<dbReference type="VEuPathDB" id="TriTrypDB:TEOVI_000346600"/>
<protein>
    <submittedName>
        <fullName evidence="1">Uncharacterized protein</fullName>
    </submittedName>
</protein>
<comment type="caution">
    <text evidence="1">The sequence shown here is derived from an EMBL/GenBank/DDBJ whole genome shotgun (WGS) entry which is preliminary data.</text>
</comment>
<dbReference type="EMBL" id="CZPT02001752">
    <property type="protein sequence ID" value="SCU71884.1"/>
    <property type="molecule type" value="Genomic_DNA"/>
</dbReference>
<proteinExistence type="predicted"/>
<reference evidence="1" key="1">
    <citation type="submission" date="2016-09" db="EMBL/GenBank/DDBJ databases">
        <authorList>
            <person name="Hebert L."/>
            <person name="Moumen B."/>
        </authorList>
    </citation>
    <scope>NUCLEOTIDE SEQUENCE [LARGE SCALE GENOMIC DNA]</scope>
    <source>
        <strain evidence="1">OVI</strain>
    </source>
</reference>
<dbReference type="Proteomes" id="UP000195570">
    <property type="component" value="Unassembled WGS sequence"/>
</dbReference>